<feature type="domain" description="Retrovirus-related Pol polyprotein from transposon TNT 1-94-like beta-barrel" evidence="1">
    <location>
        <begin position="154"/>
        <end position="220"/>
    </location>
</feature>
<evidence type="ECO:0000313" key="3">
    <source>
        <dbReference type="Proteomes" id="UP000298030"/>
    </source>
</evidence>
<dbReference type="STRING" id="71717.A0A4Y7S9R3"/>
<feature type="non-terminal residue" evidence="2">
    <location>
        <position position="220"/>
    </location>
</feature>
<sequence length="220" mass="23643">MPLDCDQSTIQHLPDDYSHFVTSLLLLDKLDKATITQAFLTEETQRGAPVAQWFDALSAAALSASSASSSSTSSCTFCTRPGHTQATCRTFANAQKRARDYVASGGSKKRQEKSKKAEETAAASVVTEFAGNASAVPDLTDPSSPIQPHTDFCWNADSGCTSTMTPHRHWIRNYRPLRVGVELADGSIIYSAGVGTVVVDPVVDGKTIRSVELTRVLHVP</sequence>
<dbReference type="Proteomes" id="UP000298030">
    <property type="component" value="Unassembled WGS sequence"/>
</dbReference>
<accession>A0A4Y7S9R3</accession>
<evidence type="ECO:0000313" key="2">
    <source>
        <dbReference type="EMBL" id="TEB18159.1"/>
    </source>
</evidence>
<dbReference type="Pfam" id="PF22936">
    <property type="entry name" value="Pol_BBD"/>
    <property type="match status" value="1"/>
</dbReference>
<dbReference type="EMBL" id="QPFP01000284">
    <property type="protein sequence ID" value="TEB18159.1"/>
    <property type="molecule type" value="Genomic_DNA"/>
</dbReference>
<dbReference type="OrthoDB" id="3064903at2759"/>
<reference evidence="2 3" key="1">
    <citation type="journal article" date="2019" name="Nat. Ecol. Evol.">
        <title>Megaphylogeny resolves global patterns of mushroom evolution.</title>
        <authorList>
            <person name="Varga T."/>
            <person name="Krizsan K."/>
            <person name="Foldi C."/>
            <person name="Dima B."/>
            <person name="Sanchez-Garcia M."/>
            <person name="Sanchez-Ramirez S."/>
            <person name="Szollosi G.J."/>
            <person name="Szarkandi J.G."/>
            <person name="Papp V."/>
            <person name="Albert L."/>
            <person name="Andreopoulos W."/>
            <person name="Angelini C."/>
            <person name="Antonin V."/>
            <person name="Barry K.W."/>
            <person name="Bougher N.L."/>
            <person name="Buchanan P."/>
            <person name="Buyck B."/>
            <person name="Bense V."/>
            <person name="Catcheside P."/>
            <person name="Chovatia M."/>
            <person name="Cooper J."/>
            <person name="Damon W."/>
            <person name="Desjardin D."/>
            <person name="Finy P."/>
            <person name="Geml J."/>
            <person name="Haridas S."/>
            <person name="Hughes K."/>
            <person name="Justo A."/>
            <person name="Karasinski D."/>
            <person name="Kautmanova I."/>
            <person name="Kiss B."/>
            <person name="Kocsube S."/>
            <person name="Kotiranta H."/>
            <person name="LaButti K.M."/>
            <person name="Lechner B.E."/>
            <person name="Liimatainen K."/>
            <person name="Lipzen A."/>
            <person name="Lukacs Z."/>
            <person name="Mihaltcheva S."/>
            <person name="Morgado L.N."/>
            <person name="Niskanen T."/>
            <person name="Noordeloos M.E."/>
            <person name="Ohm R.A."/>
            <person name="Ortiz-Santana B."/>
            <person name="Ovrebo C."/>
            <person name="Racz N."/>
            <person name="Riley R."/>
            <person name="Savchenko A."/>
            <person name="Shiryaev A."/>
            <person name="Soop K."/>
            <person name="Spirin V."/>
            <person name="Szebenyi C."/>
            <person name="Tomsovsky M."/>
            <person name="Tulloss R.E."/>
            <person name="Uehling J."/>
            <person name="Grigoriev I.V."/>
            <person name="Vagvolgyi C."/>
            <person name="Papp T."/>
            <person name="Martin F.M."/>
            <person name="Miettinen O."/>
            <person name="Hibbett D.S."/>
            <person name="Nagy L.G."/>
        </authorList>
    </citation>
    <scope>NUCLEOTIDE SEQUENCE [LARGE SCALE GENOMIC DNA]</scope>
    <source>
        <strain evidence="2 3">FP101781</strain>
    </source>
</reference>
<name>A0A4Y7S9R3_COPMI</name>
<dbReference type="InterPro" id="IPR054722">
    <property type="entry name" value="PolX-like_BBD"/>
</dbReference>
<comment type="caution">
    <text evidence="2">The sequence shown here is derived from an EMBL/GenBank/DDBJ whole genome shotgun (WGS) entry which is preliminary data.</text>
</comment>
<organism evidence="2 3">
    <name type="scientific">Coprinellus micaceus</name>
    <name type="common">Glistening ink-cap mushroom</name>
    <name type="synonym">Coprinus micaceus</name>
    <dbReference type="NCBI Taxonomy" id="71717"/>
    <lineage>
        <taxon>Eukaryota</taxon>
        <taxon>Fungi</taxon>
        <taxon>Dikarya</taxon>
        <taxon>Basidiomycota</taxon>
        <taxon>Agaricomycotina</taxon>
        <taxon>Agaricomycetes</taxon>
        <taxon>Agaricomycetidae</taxon>
        <taxon>Agaricales</taxon>
        <taxon>Agaricineae</taxon>
        <taxon>Psathyrellaceae</taxon>
        <taxon>Coprinellus</taxon>
    </lineage>
</organism>
<gene>
    <name evidence="2" type="ORF">FA13DRAFT_1649668</name>
</gene>
<protein>
    <recommendedName>
        <fullName evidence="1">Retrovirus-related Pol polyprotein from transposon TNT 1-94-like beta-barrel domain-containing protein</fullName>
    </recommendedName>
</protein>
<keyword evidence="3" id="KW-1185">Reference proteome</keyword>
<proteinExistence type="predicted"/>
<evidence type="ECO:0000259" key="1">
    <source>
        <dbReference type="Pfam" id="PF22936"/>
    </source>
</evidence>
<dbReference type="AlphaFoldDB" id="A0A4Y7S9R3"/>